<organism evidence="1 2">
    <name type="scientific">Rhizocola hellebori</name>
    <dbReference type="NCBI Taxonomy" id="1392758"/>
    <lineage>
        <taxon>Bacteria</taxon>
        <taxon>Bacillati</taxon>
        <taxon>Actinomycetota</taxon>
        <taxon>Actinomycetes</taxon>
        <taxon>Micromonosporales</taxon>
        <taxon>Micromonosporaceae</taxon>
        <taxon>Rhizocola</taxon>
    </lineage>
</organism>
<accession>A0A8J3QBT1</accession>
<dbReference type="RefSeq" id="WP_203910465.1">
    <property type="nucleotide sequence ID" value="NZ_BONY01000029.1"/>
</dbReference>
<evidence type="ECO:0000313" key="2">
    <source>
        <dbReference type="Proteomes" id="UP000612899"/>
    </source>
</evidence>
<dbReference type="Proteomes" id="UP000612899">
    <property type="component" value="Unassembled WGS sequence"/>
</dbReference>
<proteinExistence type="predicted"/>
<reference evidence="1" key="1">
    <citation type="submission" date="2021-01" db="EMBL/GenBank/DDBJ databases">
        <title>Whole genome shotgun sequence of Rhizocola hellebori NBRC 109834.</title>
        <authorList>
            <person name="Komaki H."/>
            <person name="Tamura T."/>
        </authorList>
    </citation>
    <scope>NUCLEOTIDE SEQUENCE</scope>
    <source>
        <strain evidence="1">NBRC 109834</strain>
    </source>
</reference>
<dbReference type="AlphaFoldDB" id="A0A8J3QBT1"/>
<gene>
    <name evidence="1" type="ORF">Rhe02_47180</name>
</gene>
<protein>
    <recommendedName>
        <fullName evidence="3">Nucleotidyltransferase</fullName>
    </recommendedName>
</protein>
<keyword evidence="2" id="KW-1185">Reference proteome</keyword>
<comment type="caution">
    <text evidence="1">The sequence shown here is derived from an EMBL/GenBank/DDBJ whole genome shotgun (WGS) entry which is preliminary data.</text>
</comment>
<evidence type="ECO:0000313" key="1">
    <source>
        <dbReference type="EMBL" id="GIH06651.1"/>
    </source>
</evidence>
<dbReference type="EMBL" id="BONY01000029">
    <property type="protein sequence ID" value="GIH06651.1"/>
    <property type="molecule type" value="Genomic_DNA"/>
</dbReference>
<name>A0A8J3QBT1_9ACTN</name>
<dbReference type="Pfam" id="PF18144">
    <property type="entry name" value="SMODS"/>
    <property type="match status" value="1"/>
</dbReference>
<sequence length="289" mass="32053">MARTVEQGFELFLDWIMPSQSERLTRVRHRSRIETSLRSQLDVSLIREIGSFTHGTGVHRHCDADLLVSIRGGRPGSSDTALSWVKGALQKSFPFTSVYVSRPAVVVAFAGGDETWEITPGFHSHRTADDDHVYDIPGAASGWLESAPQAHLDYVTEINGMDKVAGGAKKLTRLAKAWKYYNSVPISSFYLEMRAARYMQDEPNFIPVHDISRLLNKLEDDGLAAMNDPMGIAGRFYACSTDPKKRDALSKLSTAATRARKAVEAYKSGDPATAFYYLNLLFGGEFPAR</sequence>
<dbReference type="InterPro" id="IPR043519">
    <property type="entry name" value="NT_sf"/>
</dbReference>
<dbReference type="SUPFAM" id="SSF81301">
    <property type="entry name" value="Nucleotidyltransferase"/>
    <property type="match status" value="1"/>
</dbReference>
<evidence type="ECO:0008006" key="3">
    <source>
        <dbReference type="Google" id="ProtNLM"/>
    </source>
</evidence>